<keyword evidence="6" id="KW-1185">Reference proteome</keyword>
<reference evidence="5 6" key="1">
    <citation type="submission" date="2024-03" db="EMBL/GenBank/DDBJ databases">
        <title>Complete genome of BD2.</title>
        <authorList>
            <person name="Cao G."/>
        </authorList>
    </citation>
    <scope>NUCLEOTIDE SEQUENCE [LARGE SCALE GENOMIC DNA]</scope>
    <source>
        <strain evidence="5 6">BD2</strain>
    </source>
</reference>
<keyword evidence="1" id="KW-0645">Protease</keyword>
<dbReference type="InterPro" id="IPR008979">
    <property type="entry name" value="Galactose-bd-like_sf"/>
</dbReference>
<evidence type="ECO:0000256" key="3">
    <source>
        <dbReference type="ARBA" id="ARBA00022825"/>
    </source>
</evidence>
<protein>
    <submittedName>
        <fullName evidence="5">Proprotein convertase P-domain-containing protein</fullName>
    </submittedName>
</protein>
<evidence type="ECO:0000313" key="5">
    <source>
        <dbReference type="EMBL" id="WXL26254.1"/>
    </source>
</evidence>
<dbReference type="Gene3D" id="2.60.120.260">
    <property type="entry name" value="Galactose-binding domain-like"/>
    <property type="match status" value="1"/>
</dbReference>
<proteinExistence type="predicted"/>
<name>A0ABZ2RPZ9_ECTME</name>
<dbReference type="Proteomes" id="UP001476583">
    <property type="component" value="Chromosome"/>
</dbReference>
<dbReference type="EMBL" id="CP148074">
    <property type="protein sequence ID" value="WXL26254.1"/>
    <property type="molecule type" value="Genomic_DNA"/>
</dbReference>
<organism evidence="5 6">
    <name type="scientific">Ectopseudomonas mendocina</name>
    <name type="common">Pseudomonas mendocina</name>
    <dbReference type="NCBI Taxonomy" id="300"/>
    <lineage>
        <taxon>Bacteria</taxon>
        <taxon>Pseudomonadati</taxon>
        <taxon>Pseudomonadota</taxon>
        <taxon>Gammaproteobacteria</taxon>
        <taxon>Pseudomonadales</taxon>
        <taxon>Pseudomonadaceae</taxon>
        <taxon>Ectopseudomonas</taxon>
    </lineage>
</organism>
<dbReference type="Pfam" id="PF01483">
    <property type="entry name" value="P_proprotein"/>
    <property type="match status" value="1"/>
</dbReference>
<keyword evidence="3" id="KW-0720">Serine protease</keyword>
<gene>
    <name evidence="5" type="ORF">WG219_01850</name>
</gene>
<dbReference type="InterPro" id="IPR002884">
    <property type="entry name" value="P_dom"/>
</dbReference>
<keyword evidence="2" id="KW-0378">Hydrolase</keyword>
<sequence>MVDVNKALQLAATHKPMPPLIQTPWLTVKPNDAAQAAIPDVGSQATSSSANVNESITVEAVQVRLNLDHERLPDLLIELVSPSGTRSVLLNPYNSIVEQSTYVNPITAKGFRNFRLLSNKFYGEKSNGEWKLLITDVSNQKQEIRHVNRVFNFDIARFELKNNTKDGQLIDWSIKVFGH</sequence>
<evidence type="ECO:0000259" key="4">
    <source>
        <dbReference type="PROSITE" id="PS51829"/>
    </source>
</evidence>
<dbReference type="SUPFAM" id="SSF49785">
    <property type="entry name" value="Galactose-binding domain-like"/>
    <property type="match status" value="1"/>
</dbReference>
<evidence type="ECO:0000256" key="2">
    <source>
        <dbReference type="ARBA" id="ARBA00022801"/>
    </source>
</evidence>
<evidence type="ECO:0000256" key="1">
    <source>
        <dbReference type="ARBA" id="ARBA00022670"/>
    </source>
</evidence>
<dbReference type="PANTHER" id="PTHR42884:SF14">
    <property type="entry name" value="NEUROENDOCRINE CONVERTASE 1"/>
    <property type="match status" value="1"/>
</dbReference>
<dbReference type="PANTHER" id="PTHR42884">
    <property type="entry name" value="PROPROTEIN CONVERTASE SUBTILISIN/KEXIN-RELATED"/>
    <property type="match status" value="1"/>
</dbReference>
<evidence type="ECO:0000313" key="6">
    <source>
        <dbReference type="Proteomes" id="UP001476583"/>
    </source>
</evidence>
<feature type="domain" description="P/Homo B" evidence="4">
    <location>
        <begin position="19"/>
        <end position="179"/>
    </location>
</feature>
<dbReference type="PROSITE" id="PS51829">
    <property type="entry name" value="P_HOMO_B"/>
    <property type="match status" value="1"/>
</dbReference>
<accession>A0ABZ2RPZ9</accession>